<dbReference type="SUPFAM" id="SSF53335">
    <property type="entry name" value="S-adenosyl-L-methionine-dependent methyltransferases"/>
    <property type="match status" value="1"/>
</dbReference>
<feature type="domain" description="O-methyltransferase dimerisation" evidence="5">
    <location>
        <begin position="86"/>
        <end position="163"/>
    </location>
</feature>
<dbReference type="GO" id="GO:0032259">
    <property type="term" value="P:methylation"/>
    <property type="evidence" value="ECO:0007669"/>
    <property type="project" value="UniProtKB-KW"/>
</dbReference>
<dbReference type="InterPro" id="IPR016461">
    <property type="entry name" value="COMT-like"/>
</dbReference>
<dbReference type="PROSITE" id="PS51683">
    <property type="entry name" value="SAM_OMT_II"/>
    <property type="match status" value="1"/>
</dbReference>
<dbReference type="SUPFAM" id="SSF46785">
    <property type="entry name" value="Winged helix' DNA-binding domain"/>
    <property type="match status" value="1"/>
</dbReference>
<evidence type="ECO:0000256" key="2">
    <source>
        <dbReference type="ARBA" id="ARBA00022679"/>
    </source>
</evidence>
<keyword evidence="1 6" id="KW-0489">Methyltransferase</keyword>
<reference evidence="6" key="1">
    <citation type="submission" date="2022-07" db="EMBL/GenBank/DDBJ databases">
        <title>The genome of Lyophyllum shimeji provides insight into the initial evolution of ectomycorrhizal fungal genome.</title>
        <authorList>
            <person name="Kobayashi Y."/>
            <person name="Shibata T."/>
            <person name="Hirakawa H."/>
            <person name="Shigenobu S."/>
            <person name="Nishiyama T."/>
            <person name="Yamada A."/>
            <person name="Hasebe M."/>
            <person name="Kawaguchi M."/>
        </authorList>
    </citation>
    <scope>NUCLEOTIDE SEQUENCE</scope>
    <source>
        <strain evidence="6">AT787</strain>
    </source>
</reference>
<dbReference type="PANTHER" id="PTHR43712">
    <property type="entry name" value="PUTATIVE (AFU_ORTHOLOGUE AFUA_4G14580)-RELATED"/>
    <property type="match status" value="1"/>
</dbReference>
<evidence type="ECO:0000313" key="6">
    <source>
        <dbReference type="EMBL" id="GLB39410.1"/>
    </source>
</evidence>
<dbReference type="InterPro" id="IPR036388">
    <property type="entry name" value="WH-like_DNA-bd_sf"/>
</dbReference>
<evidence type="ECO:0000256" key="1">
    <source>
        <dbReference type="ARBA" id="ARBA00022603"/>
    </source>
</evidence>
<comment type="caution">
    <text evidence="6">The sequence shown here is derived from an EMBL/GenBank/DDBJ whole genome shotgun (WGS) entry which is preliminary data.</text>
</comment>
<evidence type="ECO:0000256" key="3">
    <source>
        <dbReference type="ARBA" id="ARBA00022691"/>
    </source>
</evidence>
<keyword evidence="3" id="KW-0949">S-adenosyl-L-methionine</keyword>
<gene>
    <name evidence="6" type="ORF">LshimejAT787_0605720</name>
</gene>
<dbReference type="InterPro" id="IPR036390">
    <property type="entry name" value="WH_DNA-bd_sf"/>
</dbReference>
<proteinExistence type="predicted"/>
<evidence type="ECO:0000313" key="7">
    <source>
        <dbReference type="Proteomes" id="UP001063166"/>
    </source>
</evidence>
<dbReference type="GO" id="GO:0008171">
    <property type="term" value="F:O-methyltransferase activity"/>
    <property type="evidence" value="ECO:0007669"/>
    <property type="project" value="InterPro"/>
</dbReference>
<dbReference type="Proteomes" id="UP001063166">
    <property type="component" value="Unassembled WGS sequence"/>
</dbReference>
<dbReference type="PANTHER" id="PTHR43712:SF2">
    <property type="entry name" value="O-METHYLTRANSFERASE CICE"/>
    <property type="match status" value="1"/>
</dbReference>
<dbReference type="Gene3D" id="3.40.50.150">
    <property type="entry name" value="Vaccinia Virus protein VP39"/>
    <property type="match status" value="1"/>
</dbReference>
<dbReference type="InterPro" id="IPR029063">
    <property type="entry name" value="SAM-dependent_MTases_sf"/>
</dbReference>
<dbReference type="Pfam" id="PF00891">
    <property type="entry name" value="Methyltransf_2"/>
    <property type="match status" value="1"/>
</dbReference>
<dbReference type="AlphaFoldDB" id="A0A9P3PP13"/>
<dbReference type="InterPro" id="IPR012967">
    <property type="entry name" value="COMT_dimerisation"/>
</dbReference>
<feature type="domain" description="O-methyltransferase C-terminal" evidence="4">
    <location>
        <begin position="218"/>
        <end position="399"/>
    </location>
</feature>
<evidence type="ECO:0000259" key="4">
    <source>
        <dbReference type="Pfam" id="PF00891"/>
    </source>
</evidence>
<protein>
    <submittedName>
        <fullName evidence="6">S-adenosyl-L-methionine-dependent methyltransferase</fullName>
    </submittedName>
</protein>
<keyword evidence="2" id="KW-0808">Transferase</keyword>
<dbReference type="EMBL" id="BRPK01000006">
    <property type="protein sequence ID" value="GLB39410.1"/>
    <property type="molecule type" value="Genomic_DNA"/>
</dbReference>
<dbReference type="OrthoDB" id="2410195at2759"/>
<dbReference type="InterPro" id="IPR001077">
    <property type="entry name" value="COMT_C"/>
</dbReference>
<organism evidence="6 7">
    <name type="scientific">Lyophyllum shimeji</name>
    <name type="common">Hon-shimeji</name>
    <name type="synonym">Tricholoma shimeji</name>
    <dbReference type="NCBI Taxonomy" id="47721"/>
    <lineage>
        <taxon>Eukaryota</taxon>
        <taxon>Fungi</taxon>
        <taxon>Dikarya</taxon>
        <taxon>Basidiomycota</taxon>
        <taxon>Agaricomycotina</taxon>
        <taxon>Agaricomycetes</taxon>
        <taxon>Agaricomycetidae</taxon>
        <taxon>Agaricales</taxon>
        <taxon>Tricholomatineae</taxon>
        <taxon>Lyophyllaceae</taxon>
        <taxon>Lyophyllum</taxon>
    </lineage>
</organism>
<dbReference type="Gene3D" id="1.10.10.10">
    <property type="entry name" value="Winged helix-like DNA-binding domain superfamily/Winged helix DNA-binding domain"/>
    <property type="match status" value="1"/>
</dbReference>
<accession>A0A9P3PP13</accession>
<name>A0A9P3PP13_LYOSH</name>
<dbReference type="GO" id="GO:0046983">
    <property type="term" value="F:protein dimerization activity"/>
    <property type="evidence" value="ECO:0007669"/>
    <property type="project" value="InterPro"/>
</dbReference>
<sequence length="478" mass="52397">MVSGTNESAMASEIQQLSDLISSSVAALLQACKSNNTPFPNTNEPFTPQSEAFRANQVAVDATNVIAAAAIQLAQRVLPPHMSLMSIVSGHFKNAALRTALELNVTEILREAGPQGLHVNDIAKICDVDPPKLSRLLRMLALDQCYREVSPDVYANTRISSVLDSGKSVAELLEKPEDKHEGTPGFVALVEHLCGDGAKFSSQLLENLKDTKTARSDEPIHAPFNRAFNVDKPLWEWYETPEQSYRRRRFAVAMQGIAHLQPPDILDHALDWNVLPEGSIVVDVGGGLGTSSVAVARNNKHLKFVVQDLAAVCEEAETHWSKEDPEMIESGRLTFTPHDFFTPQPVTNASVFILKQILHDWADPYSAKILKALRAAAMPDTKLILIDNIVAYACHDPSTDSGSDDEYHEAPAPLLPNFGAANVMPYVVDLGMMIWLNSTERTIGQLDALLKSTGWKIIGTKRHDPPSNFYEPVIAAPI</sequence>
<dbReference type="Pfam" id="PF08100">
    <property type="entry name" value="Dimerisation"/>
    <property type="match status" value="1"/>
</dbReference>
<keyword evidence="7" id="KW-1185">Reference proteome</keyword>
<evidence type="ECO:0000259" key="5">
    <source>
        <dbReference type="Pfam" id="PF08100"/>
    </source>
</evidence>